<reference evidence="1" key="1">
    <citation type="submission" date="2022-11" db="EMBL/GenBank/DDBJ databases">
        <title>Centuries of genome instability and evolution in soft-shell clam transmissible cancer (bioRxiv).</title>
        <authorList>
            <person name="Hart S.F.M."/>
            <person name="Yonemitsu M.A."/>
            <person name="Giersch R.M."/>
            <person name="Beal B.F."/>
            <person name="Arriagada G."/>
            <person name="Davis B.W."/>
            <person name="Ostrander E.A."/>
            <person name="Goff S.P."/>
            <person name="Metzger M.J."/>
        </authorList>
    </citation>
    <scope>NUCLEOTIDE SEQUENCE</scope>
    <source>
        <strain evidence="1">MELC-2E11</strain>
        <tissue evidence="1">Siphon/mantle</tissue>
    </source>
</reference>
<keyword evidence="2" id="KW-1185">Reference proteome</keyword>
<name>A0ABY7E3B5_MYAAR</name>
<gene>
    <name evidence="1" type="ORF">MAR_010257</name>
</gene>
<dbReference type="EMBL" id="CP111015">
    <property type="protein sequence ID" value="WAR03699.1"/>
    <property type="molecule type" value="Genomic_DNA"/>
</dbReference>
<proteinExistence type="predicted"/>
<evidence type="ECO:0000313" key="1">
    <source>
        <dbReference type="EMBL" id="WAR03699.1"/>
    </source>
</evidence>
<dbReference type="Proteomes" id="UP001164746">
    <property type="component" value="Chromosome 4"/>
</dbReference>
<organism evidence="1 2">
    <name type="scientific">Mya arenaria</name>
    <name type="common">Soft-shell clam</name>
    <dbReference type="NCBI Taxonomy" id="6604"/>
    <lineage>
        <taxon>Eukaryota</taxon>
        <taxon>Metazoa</taxon>
        <taxon>Spiralia</taxon>
        <taxon>Lophotrochozoa</taxon>
        <taxon>Mollusca</taxon>
        <taxon>Bivalvia</taxon>
        <taxon>Autobranchia</taxon>
        <taxon>Heteroconchia</taxon>
        <taxon>Euheterodonta</taxon>
        <taxon>Imparidentia</taxon>
        <taxon>Neoheterodontei</taxon>
        <taxon>Myida</taxon>
        <taxon>Myoidea</taxon>
        <taxon>Myidae</taxon>
        <taxon>Mya</taxon>
    </lineage>
</organism>
<evidence type="ECO:0000313" key="2">
    <source>
        <dbReference type="Proteomes" id="UP001164746"/>
    </source>
</evidence>
<protein>
    <submittedName>
        <fullName evidence="1">Uncharacterized protein</fullName>
    </submittedName>
</protein>
<sequence>MSCDALGPRRTTFEATHHTTHAISTRHSMSLRIACDISYVASECRIWLCMSYIAFQGRHTISDVTYDTRHAKRQTILHPKYKATNDTLPPKRQGIVVLGVCLIKNETIHDTEDDGLMRRGHIFPPNPNLSKLYTLSQSCKARADYIGSQILANKELIKDGSFHLPYHRNCRATYQSPYHQSFSSSLKKTEINNNENVTITRRSSSIAFDWKSQCFICGEKCDTIRDPSFQRPNSSCSMVETSIDAILKAAEIKNDTSLILWLWRLAITERKAVLPNNQINSNNAQKFRFRSAAFKLKEGYADSIMTQKKLDLVCSKDVTVGEALRDYKDDEDIEIDLATDESIVHKAVCVLRRRNLRNTETLDSEYFSVDEMSLSSQKKFVDPLLYKMI</sequence>
<feature type="non-terminal residue" evidence="1">
    <location>
        <position position="1"/>
    </location>
</feature>
<accession>A0ABY7E3B5</accession>